<reference evidence="1" key="2">
    <citation type="journal article" date="2015" name="Fish Shellfish Immunol.">
        <title>Early steps in the European eel (Anguilla anguilla)-Vibrio vulnificus interaction in the gills: Role of the RtxA13 toxin.</title>
        <authorList>
            <person name="Callol A."/>
            <person name="Pajuelo D."/>
            <person name="Ebbesson L."/>
            <person name="Teles M."/>
            <person name="MacKenzie S."/>
            <person name="Amaro C."/>
        </authorList>
    </citation>
    <scope>NUCLEOTIDE SEQUENCE</scope>
</reference>
<organism evidence="1">
    <name type="scientific">Anguilla anguilla</name>
    <name type="common">European freshwater eel</name>
    <name type="synonym">Muraena anguilla</name>
    <dbReference type="NCBI Taxonomy" id="7936"/>
    <lineage>
        <taxon>Eukaryota</taxon>
        <taxon>Metazoa</taxon>
        <taxon>Chordata</taxon>
        <taxon>Craniata</taxon>
        <taxon>Vertebrata</taxon>
        <taxon>Euteleostomi</taxon>
        <taxon>Actinopterygii</taxon>
        <taxon>Neopterygii</taxon>
        <taxon>Teleostei</taxon>
        <taxon>Anguilliformes</taxon>
        <taxon>Anguillidae</taxon>
        <taxon>Anguilla</taxon>
    </lineage>
</organism>
<evidence type="ECO:0000313" key="1">
    <source>
        <dbReference type="EMBL" id="JAH35355.1"/>
    </source>
</evidence>
<protein>
    <submittedName>
        <fullName evidence="1">Uncharacterized protein</fullName>
    </submittedName>
</protein>
<dbReference type="AlphaFoldDB" id="A0A0E9S3Y3"/>
<accession>A0A0E9S3Y3</accession>
<name>A0A0E9S3Y3_ANGAN</name>
<reference evidence="1" key="1">
    <citation type="submission" date="2014-11" db="EMBL/GenBank/DDBJ databases">
        <authorList>
            <person name="Amaro Gonzalez C."/>
        </authorList>
    </citation>
    <scope>NUCLEOTIDE SEQUENCE</scope>
</reference>
<dbReference type="EMBL" id="GBXM01073222">
    <property type="protein sequence ID" value="JAH35355.1"/>
    <property type="molecule type" value="Transcribed_RNA"/>
</dbReference>
<sequence>MKSNGWYFYIKNLKGLSDIQPTPGPLLSLASKTSQQYCIGIIATT</sequence>
<proteinExistence type="predicted"/>